<dbReference type="CDD" id="cd06526">
    <property type="entry name" value="metazoan_ACD"/>
    <property type="match status" value="1"/>
</dbReference>
<dbReference type="InterPro" id="IPR002068">
    <property type="entry name" value="A-crystallin/Hsp20_dom"/>
</dbReference>
<dbReference type="PROSITE" id="PS01031">
    <property type="entry name" value="SHSP"/>
    <property type="match status" value="1"/>
</dbReference>
<feature type="region of interest" description="Disordered" evidence="3">
    <location>
        <begin position="200"/>
        <end position="228"/>
    </location>
</feature>
<accession>A0ABM4CMA1</accession>
<dbReference type="PANTHER" id="PTHR45640">
    <property type="entry name" value="HEAT SHOCK PROTEIN HSP-12.2-RELATED"/>
    <property type="match status" value="1"/>
</dbReference>
<comment type="similarity">
    <text evidence="1 2">Belongs to the small heat shock protein (HSP20) family.</text>
</comment>
<protein>
    <submittedName>
        <fullName evidence="6">Uncharacterized protein LOC124810926 isoform X2</fullName>
    </submittedName>
</protein>
<evidence type="ECO:0000256" key="1">
    <source>
        <dbReference type="PROSITE-ProRule" id="PRU00285"/>
    </source>
</evidence>
<evidence type="ECO:0000256" key="3">
    <source>
        <dbReference type="SAM" id="MobiDB-lite"/>
    </source>
</evidence>
<reference evidence="6" key="1">
    <citation type="submission" date="2025-08" db="UniProtKB">
        <authorList>
            <consortium name="RefSeq"/>
        </authorList>
    </citation>
    <scope>IDENTIFICATION</scope>
</reference>
<evidence type="ECO:0000313" key="5">
    <source>
        <dbReference type="Proteomes" id="UP001652625"/>
    </source>
</evidence>
<gene>
    <name evidence="6" type="primary">LOC124810926</name>
</gene>
<name>A0ABM4CMA1_HYDVU</name>
<feature type="domain" description="SHSP" evidence="4">
    <location>
        <begin position="271"/>
        <end position="377"/>
    </location>
</feature>
<evidence type="ECO:0000313" key="6">
    <source>
        <dbReference type="RefSeq" id="XP_065662947.1"/>
    </source>
</evidence>
<feature type="region of interest" description="Disordered" evidence="3">
    <location>
        <begin position="52"/>
        <end position="83"/>
    </location>
</feature>
<proteinExistence type="inferred from homology"/>
<feature type="compositionally biased region" description="Polar residues" evidence="3">
    <location>
        <begin position="211"/>
        <end position="228"/>
    </location>
</feature>
<evidence type="ECO:0000259" key="4">
    <source>
        <dbReference type="PROSITE" id="PS01031"/>
    </source>
</evidence>
<dbReference type="Gene3D" id="2.60.40.790">
    <property type="match status" value="1"/>
</dbReference>
<dbReference type="Pfam" id="PF00011">
    <property type="entry name" value="HSP20"/>
    <property type="match status" value="1"/>
</dbReference>
<dbReference type="SUPFAM" id="SSF49764">
    <property type="entry name" value="HSP20-like chaperones"/>
    <property type="match status" value="1"/>
</dbReference>
<dbReference type="Proteomes" id="UP001652625">
    <property type="component" value="Chromosome 09"/>
</dbReference>
<dbReference type="InterPro" id="IPR001436">
    <property type="entry name" value="Alpha-crystallin/sHSP_animal"/>
</dbReference>
<keyword evidence="5" id="KW-1185">Reference proteome</keyword>
<sequence>MGLFKKKTKENLNEPHNFNLIIDSYSDDIKQNETTNDFLQLSTENLSPKQSIKSSDVLFKKSPTSSKKATKEEKTKKKRSKKVKVIKNQHVENLGDKSFGLNMKHISLENLPLRRASTVSINLLTLNENLTKVDFDKEKTNNCALENTDETSSSDEFIKIHDRETNVLKDEIANKSVKFRQQRQRNNNILRQINRIEKMPVARQSKRGIRQQANRSIKSAKTRTPNNRAQRIMRPVPTRFTPLHNQWLSETNLHKVRKSSVSRSVLSLPDSYEQDQGRELQINETEKKGFKITVDVQCFSTDEIIIALKDGRLFINAKHYFKTEFGFEFYQMHRSYPLPKGVQKSDLFTKISKDGVLEITCMPETLILKTDENLDDI</sequence>
<evidence type="ECO:0000256" key="2">
    <source>
        <dbReference type="RuleBase" id="RU003616"/>
    </source>
</evidence>
<dbReference type="PANTHER" id="PTHR45640:SF26">
    <property type="entry name" value="RE23625P"/>
    <property type="match status" value="1"/>
</dbReference>
<organism evidence="5 6">
    <name type="scientific">Hydra vulgaris</name>
    <name type="common">Hydra</name>
    <name type="synonym">Hydra attenuata</name>
    <dbReference type="NCBI Taxonomy" id="6087"/>
    <lineage>
        <taxon>Eukaryota</taxon>
        <taxon>Metazoa</taxon>
        <taxon>Cnidaria</taxon>
        <taxon>Hydrozoa</taxon>
        <taxon>Hydroidolina</taxon>
        <taxon>Anthoathecata</taxon>
        <taxon>Aplanulata</taxon>
        <taxon>Hydridae</taxon>
        <taxon>Hydra</taxon>
    </lineage>
</organism>
<dbReference type="InterPro" id="IPR008978">
    <property type="entry name" value="HSP20-like_chaperone"/>
</dbReference>
<dbReference type="RefSeq" id="XP_065662947.1">
    <property type="nucleotide sequence ID" value="XM_065806875.1"/>
</dbReference>
<dbReference type="GeneID" id="124810926"/>